<feature type="compositionally biased region" description="Low complexity" evidence="2">
    <location>
        <begin position="44"/>
        <end position="62"/>
    </location>
</feature>
<dbReference type="AlphaFoldDB" id="A0A443KCB0"/>
<feature type="compositionally biased region" description="Basic and acidic residues" evidence="2">
    <location>
        <begin position="27"/>
        <end position="36"/>
    </location>
</feature>
<keyword evidence="1" id="KW-0175">Coiled coil</keyword>
<comment type="caution">
    <text evidence="4">The sequence shown here is derived from an EMBL/GenBank/DDBJ whole genome shotgun (WGS) entry which is preliminary data.</text>
</comment>
<keyword evidence="3" id="KW-0472">Membrane</keyword>
<organism evidence="4 5">
    <name type="scientific">Paenirhodobacter populi</name>
    <dbReference type="NCBI Taxonomy" id="2306993"/>
    <lineage>
        <taxon>Bacteria</taxon>
        <taxon>Pseudomonadati</taxon>
        <taxon>Pseudomonadota</taxon>
        <taxon>Alphaproteobacteria</taxon>
        <taxon>Rhodobacterales</taxon>
        <taxon>Rhodobacter group</taxon>
        <taxon>Paenirhodobacter</taxon>
    </lineage>
</organism>
<evidence type="ECO:0000256" key="3">
    <source>
        <dbReference type="SAM" id="Phobius"/>
    </source>
</evidence>
<gene>
    <name evidence="4" type="ORF">D2T29_12180</name>
</gene>
<keyword evidence="3" id="KW-0812">Transmembrane</keyword>
<evidence type="ECO:0000313" key="5">
    <source>
        <dbReference type="Proteomes" id="UP000284451"/>
    </source>
</evidence>
<dbReference type="EMBL" id="SAUY01000015">
    <property type="protein sequence ID" value="RWR30424.1"/>
    <property type="molecule type" value="Genomic_DNA"/>
</dbReference>
<protein>
    <submittedName>
        <fullName evidence="4">Uncharacterized protein</fullName>
    </submittedName>
</protein>
<dbReference type="Proteomes" id="UP000284451">
    <property type="component" value="Unassembled WGS sequence"/>
</dbReference>
<evidence type="ECO:0000256" key="2">
    <source>
        <dbReference type="SAM" id="MobiDB-lite"/>
    </source>
</evidence>
<evidence type="ECO:0000256" key="1">
    <source>
        <dbReference type="SAM" id="Coils"/>
    </source>
</evidence>
<feature type="coiled-coil region" evidence="1">
    <location>
        <begin position="99"/>
        <end position="154"/>
    </location>
</feature>
<proteinExistence type="predicted"/>
<reference evidence="4 5" key="2">
    <citation type="submission" date="2019-01" db="EMBL/GenBank/DDBJ databases">
        <authorList>
            <person name="Li Y."/>
        </authorList>
    </citation>
    <scope>NUCLEOTIDE SEQUENCE [LARGE SCALE GENOMIC DNA]</scope>
    <source>
        <strain evidence="4 5">07D10-4-3</strain>
    </source>
</reference>
<feature type="transmembrane region" description="Helical" evidence="3">
    <location>
        <begin position="161"/>
        <end position="183"/>
    </location>
</feature>
<dbReference type="RefSeq" id="WP_128232630.1">
    <property type="nucleotide sequence ID" value="NZ_SAUY01000015.1"/>
</dbReference>
<keyword evidence="3" id="KW-1133">Transmembrane helix</keyword>
<sequence length="186" mass="19840">MKNVATMPGVASTTFGARPAIDDAGEVIERDSEVAAHRKQPRLATATKSAAPRKSASRKSSPVTSVSMDQIVPSGSVDFTDPGQMADLAARFNSLNVSLLAASKEKIEQEATIKSMEQEIVALNKSLDEAASERDALINELNHANDKISLLRDSGIASRKVIKTVVIVAMVLTCVTLALYSAIPYR</sequence>
<evidence type="ECO:0000313" key="4">
    <source>
        <dbReference type="EMBL" id="RWR30424.1"/>
    </source>
</evidence>
<reference evidence="4 5" key="1">
    <citation type="submission" date="2019-01" db="EMBL/GenBank/DDBJ databases">
        <title>Sinorhodobacter populi sp. nov. isolated from the symptomatic bark tissue of Populus euramericana canker.</title>
        <authorList>
            <person name="Xu G."/>
        </authorList>
    </citation>
    <scope>NUCLEOTIDE SEQUENCE [LARGE SCALE GENOMIC DNA]</scope>
    <source>
        <strain evidence="4 5">07D10-4-3</strain>
    </source>
</reference>
<accession>A0A443KCB0</accession>
<name>A0A443KCB0_9RHOB</name>
<feature type="region of interest" description="Disordered" evidence="2">
    <location>
        <begin position="1"/>
        <end position="66"/>
    </location>
</feature>